<comment type="caution">
    <text evidence="1">The sequence shown here is derived from an EMBL/GenBank/DDBJ whole genome shotgun (WGS) entry which is preliminary data.</text>
</comment>
<name>A0A1T3P4A9_9ACTN</name>
<reference evidence="1 2" key="1">
    <citation type="submission" date="2017-03" db="EMBL/GenBank/DDBJ databases">
        <title>Draft genome sequence of Streptomyces scabrisporus NF3, endophyte isolated from Amphipterygium adstringens.</title>
        <authorList>
            <person name="Vazquez M."/>
            <person name="Ceapa C.D."/>
            <person name="Rodriguez Luna D."/>
            <person name="Sanchez Esquivel S."/>
        </authorList>
    </citation>
    <scope>NUCLEOTIDE SEQUENCE [LARGE SCALE GENOMIC DNA]</scope>
    <source>
        <strain evidence="1 2">NF3</strain>
    </source>
</reference>
<dbReference type="InterPro" id="IPR016024">
    <property type="entry name" value="ARM-type_fold"/>
</dbReference>
<proteinExistence type="predicted"/>
<dbReference type="InterPro" id="IPR011989">
    <property type="entry name" value="ARM-like"/>
</dbReference>
<sequence>MVEWGPLAGLDGIDWAGSGHAYGSAEDVPEQLRALRSADAGERGRALDALYGNIFHQGSRYEATAHAVPFLLALVADPGTPDRAELVHLLAALAIGFDEVHLPDGVAIAAWRAAVRQARAGGAEGARRRFDGWIAQADGEAERRARERRRDTFDFERSCRAAEYELRAYDAVRAGVPTLCGVLTDPDPRLRAAAAYAVGWFPEEAPRILPRLRDLPATESVPGVAANAIVAIGLLGDAAQIAPLRAYHQGADEPLARWAAATALARLGAADLEVIAELAACTVDPPADDEAVPMGFFDGDLRAYASSSLAALEAGELPVDVLESILAGLSRTSGPSAFAITDAALRLAFGTEALGAPAPAFADLSAARRRVVATLAELDVDTWKWVDFRELLRARDLPDDRAACRRYAGLAQD</sequence>
<dbReference type="Proteomes" id="UP000190037">
    <property type="component" value="Unassembled WGS sequence"/>
</dbReference>
<dbReference type="InterPro" id="IPR004155">
    <property type="entry name" value="PBS_lyase_HEAT"/>
</dbReference>
<dbReference type="AlphaFoldDB" id="A0A1T3P4A9"/>
<dbReference type="SMART" id="SM00567">
    <property type="entry name" value="EZ_HEAT"/>
    <property type="match status" value="5"/>
</dbReference>
<dbReference type="EMBL" id="MWQN01000001">
    <property type="protein sequence ID" value="OPC83938.1"/>
    <property type="molecule type" value="Genomic_DNA"/>
</dbReference>
<dbReference type="SUPFAM" id="SSF48371">
    <property type="entry name" value="ARM repeat"/>
    <property type="match status" value="1"/>
</dbReference>
<organism evidence="1 2">
    <name type="scientific">Embleya scabrispora</name>
    <dbReference type="NCBI Taxonomy" id="159449"/>
    <lineage>
        <taxon>Bacteria</taxon>
        <taxon>Bacillati</taxon>
        <taxon>Actinomycetota</taxon>
        <taxon>Actinomycetes</taxon>
        <taxon>Kitasatosporales</taxon>
        <taxon>Streptomycetaceae</taxon>
        <taxon>Embleya</taxon>
    </lineage>
</organism>
<keyword evidence="2" id="KW-1185">Reference proteome</keyword>
<dbReference type="STRING" id="159449.B4N89_26065"/>
<dbReference type="OrthoDB" id="292843at2"/>
<accession>A0A1T3P4A9</accession>
<evidence type="ECO:0008006" key="3">
    <source>
        <dbReference type="Google" id="ProtNLM"/>
    </source>
</evidence>
<gene>
    <name evidence="1" type="ORF">B4N89_26065</name>
</gene>
<dbReference type="RefSeq" id="WP_078978233.1">
    <property type="nucleotide sequence ID" value="NZ_MWQN01000001.1"/>
</dbReference>
<dbReference type="Gene3D" id="1.25.10.10">
    <property type="entry name" value="Leucine-rich Repeat Variant"/>
    <property type="match status" value="1"/>
</dbReference>
<evidence type="ECO:0000313" key="2">
    <source>
        <dbReference type="Proteomes" id="UP000190037"/>
    </source>
</evidence>
<evidence type="ECO:0000313" key="1">
    <source>
        <dbReference type="EMBL" id="OPC83938.1"/>
    </source>
</evidence>
<protein>
    <recommendedName>
        <fullName evidence="3">PBS lyase</fullName>
    </recommendedName>
</protein>